<dbReference type="PRINTS" id="PR00173">
    <property type="entry name" value="EDTRNSPORT"/>
</dbReference>
<feature type="transmembrane region" description="Helical" evidence="7">
    <location>
        <begin position="463"/>
        <end position="486"/>
    </location>
</feature>
<feature type="transmembrane region" description="Helical" evidence="7">
    <location>
        <begin position="113"/>
        <end position="130"/>
    </location>
</feature>
<keyword evidence="6 7" id="KW-0472">Membrane</keyword>
<feature type="transmembrane region" description="Helical" evidence="7">
    <location>
        <begin position="33"/>
        <end position="51"/>
    </location>
</feature>
<keyword evidence="3 7" id="KW-0812">Transmembrane</keyword>
<comment type="caution">
    <text evidence="9">The sequence shown here is derived from an EMBL/GenBank/DDBJ whole genome shotgun (WGS) entry which is preliminary data.</text>
</comment>
<evidence type="ECO:0000256" key="4">
    <source>
        <dbReference type="ARBA" id="ARBA00022737"/>
    </source>
</evidence>
<gene>
    <name evidence="9" type="ORF">L0665_09195</name>
</gene>
<keyword evidence="5 7" id="KW-1133">Transmembrane helix</keyword>
<feature type="domain" description="RCK C-terminal" evidence="8">
    <location>
        <begin position="312"/>
        <end position="396"/>
    </location>
</feature>
<comment type="subcellular location">
    <subcellularLocation>
        <location evidence="1">Membrane</location>
        <topology evidence="1">Multi-pass membrane protein</topology>
    </subcellularLocation>
</comment>
<feature type="transmembrane region" description="Helical" evidence="7">
    <location>
        <begin position="57"/>
        <end position="76"/>
    </location>
</feature>
<dbReference type="PANTHER" id="PTHR43652">
    <property type="entry name" value="BASIC AMINO ACID ANTIPORTER YFCC-RELATED"/>
    <property type="match status" value="1"/>
</dbReference>
<feature type="domain" description="RCK C-terminal" evidence="8">
    <location>
        <begin position="220"/>
        <end position="304"/>
    </location>
</feature>
<dbReference type="GO" id="GO:0008324">
    <property type="term" value="F:monoatomic cation transmembrane transporter activity"/>
    <property type="evidence" value="ECO:0007669"/>
    <property type="project" value="InterPro"/>
</dbReference>
<dbReference type="InterPro" id="IPR051679">
    <property type="entry name" value="DASS-Related_Transporters"/>
</dbReference>
<evidence type="ECO:0000256" key="6">
    <source>
        <dbReference type="ARBA" id="ARBA00023136"/>
    </source>
</evidence>
<accession>A0A9Q4KW45</accession>
<protein>
    <submittedName>
        <fullName evidence="9">SLC13 family permease</fullName>
    </submittedName>
</protein>
<feature type="transmembrane region" description="Helical" evidence="7">
    <location>
        <begin position="142"/>
        <end position="166"/>
    </location>
</feature>
<evidence type="ECO:0000313" key="10">
    <source>
        <dbReference type="Proteomes" id="UP001143747"/>
    </source>
</evidence>
<feature type="transmembrane region" description="Helical" evidence="7">
    <location>
        <begin position="414"/>
        <end position="443"/>
    </location>
</feature>
<dbReference type="PANTHER" id="PTHR43652:SF2">
    <property type="entry name" value="BASIC AMINO ACID ANTIPORTER YFCC-RELATED"/>
    <property type="match status" value="1"/>
</dbReference>
<keyword evidence="4" id="KW-0677">Repeat</keyword>
<feature type="transmembrane region" description="Helical" evidence="7">
    <location>
        <begin position="543"/>
        <end position="560"/>
    </location>
</feature>
<evidence type="ECO:0000256" key="1">
    <source>
        <dbReference type="ARBA" id="ARBA00004141"/>
    </source>
</evidence>
<evidence type="ECO:0000313" key="9">
    <source>
        <dbReference type="EMBL" id="MDE4908781.1"/>
    </source>
</evidence>
<evidence type="ECO:0000256" key="5">
    <source>
        <dbReference type="ARBA" id="ARBA00022989"/>
    </source>
</evidence>
<feature type="transmembrane region" description="Helical" evidence="7">
    <location>
        <begin position="580"/>
        <end position="600"/>
    </location>
</feature>
<dbReference type="InterPro" id="IPR006037">
    <property type="entry name" value="RCK_C"/>
</dbReference>
<feature type="transmembrane region" description="Helical" evidence="7">
    <location>
        <begin position="521"/>
        <end position="538"/>
    </location>
</feature>
<proteinExistence type="predicted"/>
<dbReference type="InterPro" id="IPR036721">
    <property type="entry name" value="RCK_C_sf"/>
</dbReference>
<dbReference type="RefSeq" id="WP_274925393.1">
    <property type="nucleotide sequence ID" value="NZ_JAKELO010000002.1"/>
</dbReference>
<evidence type="ECO:0000256" key="3">
    <source>
        <dbReference type="ARBA" id="ARBA00022692"/>
    </source>
</evidence>
<sequence length="602" mass="64941">MVVTGVTPEIILVLLVLAATVILFVTDKLRVDIIAIIIMLTLGWLGLVSPAQTFSGFASNAVISVMAVMILGYGVDRTGMMIQLSRKIVMIAGANETKLMTIVYSVVGILSGFMQNIGSATLFLPAILRISKKTNIPRSRLIMPMGFMAIIGGTITMVGSSPLILLNDLMIQGNLEPFGIFAVTPIGLVLLVASIMYFLLLGRYVLPSDDGKTKTIPVQQEIIETWQLPGNMHHYIIPKNSPLVGTTREDNSLKSRYSLHLLAVKTGRDILYAPWRYSVFAEGQVLSILGTKEDAEQFAADYSLVPVGNPERHTEEIGEEHAGFAEIIVRPHSPYTGKTVREVAFRKQHGLEVILSLTKEGEHRRDISDIPMNPGDTFVVFGPWEKITRIGQGPEFVLSTVPEEKGVTASKGPFALLCLVGGIALTFTGVPIALGLLSGAIVMILGRVLTINEAYQAIDWRTIFLLAGLIPLGIAMEQTGTAAYLADGMMGMLSMAHPLLILLGIAVLATFFSLFMSNVGATIVLVPLVIIIGTSTGLDPRGLALLVALCASNSFILPTHQVNAFLMTPGGYHNGDYLRAGGGMTILFLFIATGLIYIFFIV</sequence>
<dbReference type="SUPFAM" id="SSF116726">
    <property type="entry name" value="TrkA C-terminal domain-like"/>
    <property type="match status" value="2"/>
</dbReference>
<dbReference type="Gene3D" id="3.30.70.1450">
    <property type="entry name" value="Regulator of K+ conductance, C-terminal domain"/>
    <property type="match status" value="2"/>
</dbReference>
<evidence type="ECO:0000259" key="8">
    <source>
        <dbReference type="PROSITE" id="PS51202"/>
    </source>
</evidence>
<evidence type="ECO:0000256" key="2">
    <source>
        <dbReference type="ARBA" id="ARBA00022448"/>
    </source>
</evidence>
<dbReference type="GO" id="GO:0006813">
    <property type="term" value="P:potassium ion transport"/>
    <property type="evidence" value="ECO:0007669"/>
    <property type="project" value="InterPro"/>
</dbReference>
<dbReference type="PROSITE" id="PS51202">
    <property type="entry name" value="RCK_C"/>
    <property type="match status" value="2"/>
</dbReference>
<keyword evidence="2" id="KW-0813">Transport</keyword>
<dbReference type="Pfam" id="PF03600">
    <property type="entry name" value="CitMHS"/>
    <property type="match status" value="1"/>
</dbReference>
<feature type="transmembrane region" description="Helical" evidence="7">
    <location>
        <begin position="6"/>
        <end position="26"/>
    </location>
</feature>
<dbReference type="Proteomes" id="UP001143747">
    <property type="component" value="Unassembled WGS sequence"/>
</dbReference>
<feature type="transmembrane region" description="Helical" evidence="7">
    <location>
        <begin position="178"/>
        <end position="200"/>
    </location>
</feature>
<dbReference type="AlphaFoldDB" id="A0A9Q4KW45"/>
<dbReference type="EMBL" id="JAKELO010000002">
    <property type="protein sequence ID" value="MDE4908781.1"/>
    <property type="molecule type" value="Genomic_DNA"/>
</dbReference>
<dbReference type="GO" id="GO:0005886">
    <property type="term" value="C:plasma membrane"/>
    <property type="evidence" value="ECO:0007669"/>
    <property type="project" value="TreeGrafter"/>
</dbReference>
<keyword evidence="10" id="KW-1185">Reference proteome</keyword>
<organism evidence="9 10">
    <name type="scientific">Methanogenium marinum</name>
    <dbReference type="NCBI Taxonomy" id="348610"/>
    <lineage>
        <taxon>Archaea</taxon>
        <taxon>Methanobacteriati</taxon>
        <taxon>Methanobacteriota</taxon>
        <taxon>Stenosarchaea group</taxon>
        <taxon>Methanomicrobia</taxon>
        <taxon>Methanomicrobiales</taxon>
        <taxon>Methanomicrobiaceae</taxon>
        <taxon>Methanogenium</taxon>
    </lineage>
</organism>
<evidence type="ECO:0000256" key="7">
    <source>
        <dbReference type="SAM" id="Phobius"/>
    </source>
</evidence>
<dbReference type="InterPro" id="IPR004680">
    <property type="entry name" value="Cit_transptr-like_dom"/>
</dbReference>
<reference evidence="9" key="1">
    <citation type="submission" date="2022-01" db="EMBL/GenBank/DDBJ databases">
        <title>Draft genome of Methanogenium marinum DSM 15558.</title>
        <authorList>
            <person name="Chen S.-C."/>
            <person name="You Y.-T."/>
        </authorList>
    </citation>
    <scope>NUCLEOTIDE SEQUENCE</scope>
    <source>
        <strain evidence="9">DSM 15558</strain>
    </source>
</reference>
<name>A0A9Q4KW45_9EURY</name>